<proteinExistence type="inferred from homology"/>
<keyword evidence="3" id="KW-0378">Hydrolase</keyword>
<dbReference type="OrthoDB" id="2052122at2"/>
<evidence type="ECO:0000259" key="6">
    <source>
        <dbReference type="Pfam" id="PF18089"/>
    </source>
</evidence>
<dbReference type="EMBL" id="AYYO01000055">
    <property type="protein sequence ID" value="KRM54509.1"/>
    <property type="molecule type" value="Genomic_DNA"/>
</dbReference>
<organism evidence="7 8">
    <name type="scientific">Lacticaseibacillus sharpeae JCM 1186 = DSM 20505</name>
    <dbReference type="NCBI Taxonomy" id="1291052"/>
    <lineage>
        <taxon>Bacteria</taxon>
        <taxon>Bacillati</taxon>
        <taxon>Bacillota</taxon>
        <taxon>Bacilli</taxon>
        <taxon>Lactobacillales</taxon>
        <taxon>Lactobacillaceae</taxon>
        <taxon>Lacticaseibacillus</taxon>
    </lineage>
</organism>
<accession>A0A0R1ZI27</accession>
<keyword evidence="4" id="KW-0862">Zinc</keyword>
<evidence type="ECO:0000313" key="8">
    <source>
        <dbReference type="Proteomes" id="UP000051679"/>
    </source>
</evidence>
<dbReference type="GO" id="GO:0046872">
    <property type="term" value="F:metal ion binding"/>
    <property type="evidence" value="ECO:0007669"/>
    <property type="project" value="UniProtKB-KW"/>
</dbReference>
<gene>
    <name evidence="7" type="ORF">FC18_GL000315</name>
</gene>
<evidence type="ECO:0000256" key="1">
    <source>
        <dbReference type="ARBA" id="ARBA00001947"/>
    </source>
</evidence>
<keyword evidence="2" id="KW-0479">Metal-binding</keyword>
<reference evidence="7 8" key="1">
    <citation type="journal article" date="2015" name="Genome Announc.">
        <title>Expanding the biotechnology potential of lactobacilli through comparative genomics of 213 strains and associated genera.</title>
        <authorList>
            <person name="Sun Z."/>
            <person name="Harris H.M."/>
            <person name="McCann A."/>
            <person name="Guo C."/>
            <person name="Argimon S."/>
            <person name="Zhang W."/>
            <person name="Yang X."/>
            <person name="Jeffery I.B."/>
            <person name="Cooney J.C."/>
            <person name="Kagawa T.F."/>
            <person name="Liu W."/>
            <person name="Song Y."/>
            <person name="Salvetti E."/>
            <person name="Wrobel A."/>
            <person name="Rasinkangas P."/>
            <person name="Parkhill J."/>
            <person name="Rea M.C."/>
            <person name="O'Sullivan O."/>
            <person name="Ritari J."/>
            <person name="Douillard F.P."/>
            <person name="Paul Ross R."/>
            <person name="Yang R."/>
            <person name="Briner A.E."/>
            <person name="Felis G.E."/>
            <person name="de Vos W.M."/>
            <person name="Barrangou R."/>
            <person name="Klaenhammer T.R."/>
            <person name="Caufield P.W."/>
            <person name="Cui Y."/>
            <person name="Zhang H."/>
            <person name="O'Toole P.W."/>
        </authorList>
    </citation>
    <scope>NUCLEOTIDE SEQUENCE [LARGE SCALE GENOMIC DNA]</scope>
    <source>
        <strain evidence="7 8">DSM 20505</strain>
    </source>
</reference>
<comment type="similarity">
    <text evidence="5">Belongs to the DAPG/phloretin hydrolase family.</text>
</comment>
<dbReference type="STRING" id="1291052.FC18_GL000315"/>
<dbReference type="InterPro" id="IPR041526">
    <property type="entry name" value="DAPG_hydrolase"/>
</dbReference>
<sequence>MTEKFTQNIPADASSLPYYKYYLQDMAKVDPTAQKKMAEFPIDPQDATPVQDRNDLLKPGYLKTEIGYCQMPDGTAFMANYLKMPGVTAEMFHWWFAWHGLNPMRYVIWNKDDHYDVVVKNGTEAQLKDSSLSMAERIYGVTHTVTEDTGFGPGTIDISFENPVDLGYDPQLLAASDTDIVAAANGETALMLHTVRPIEGGIELRSRFWFGWNVDLNTHEPVRVIPDDVKIDGEIAKRLGIHSIKEMTNLAKILPSLYRENKDKF</sequence>
<dbReference type="Proteomes" id="UP000051679">
    <property type="component" value="Unassembled WGS sequence"/>
</dbReference>
<dbReference type="AlphaFoldDB" id="A0A0R1ZI27"/>
<dbReference type="PATRIC" id="fig|1291052.5.peg.326"/>
<evidence type="ECO:0000256" key="2">
    <source>
        <dbReference type="ARBA" id="ARBA00022723"/>
    </source>
</evidence>
<evidence type="ECO:0000256" key="5">
    <source>
        <dbReference type="ARBA" id="ARBA00023459"/>
    </source>
</evidence>
<evidence type="ECO:0000313" key="7">
    <source>
        <dbReference type="EMBL" id="KRM54509.1"/>
    </source>
</evidence>
<name>A0A0R1ZI27_9LACO</name>
<dbReference type="RefSeq" id="WP_056976236.1">
    <property type="nucleotide sequence ID" value="NZ_AYYO01000055.1"/>
</dbReference>
<keyword evidence="8" id="KW-1185">Reference proteome</keyword>
<feature type="domain" description="DAPG hydrolase PhiG" evidence="6">
    <location>
        <begin position="50"/>
        <end position="259"/>
    </location>
</feature>
<comment type="caution">
    <text evidence="7">The sequence shown here is derived from an EMBL/GenBank/DDBJ whole genome shotgun (WGS) entry which is preliminary data.</text>
</comment>
<comment type="cofactor">
    <cofactor evidence="1">
        <name>Zn(2+)</name>
        <dbReference type="ChEBI" id="CHEBI:29105"/>
    </cofactor>
</comment>
<dbReference type="Pfam" id="PF18089">
    <property type="entry name" value="DAPG_hydrolase"/>
    <property type="match status" value="1"/>
</dbReference>
<dbReference type="GO" id="GO:0016787">
    <property type="term" value="F:hydrolase activity"/>
    <property type="evidence" value="ECO:0007669"/>
    <property type="project" value="UniProtKB-KW"/>
</dbReference>
<protein>
    <recommendedName>
        <fullName evidence="6">DAPG hydrolase PhiG domain-containing protein</fullName>
    </recommendedName>
</protein>
<evidence type="ECO:0000256" key="4">
    <source>
        <dbReference type="ARBA" id="ARBA00022833"/>
    </source>
</evidence>
<evidence type="ECO:0000256" key="3">
    <source>
        <dbReference type="ARBA" id="ARBA00022801"/>
    </source>
</evidence>